<organism evidence="1 2">
    <name type="scientific">Mycolicibacter hiberniae</name>
    <dbReference type="NCBI Taxonomy" id="29314"/>
    <lineage>
        <taxon>Bacteria</taxon>
        <taxon>Bacillati</taxon>
        <taxon>Actinomycetota</taxon>
        <taxon>Actinomycetes</taxon>
        <taxon>Mycobacteriales</taxon>
        <taxon>Mycobacteriaceae</taxon>
        <taxon>Mycolicibacter</taxon>
    </lineage>
</organism>
<accession>A0A7I7X332</accession>
<sequence length="278" mass="28750">MPAAHDPLAALADWPVGHAAAAVIAPSGVLATHGDIARPFYLASVTKPLVARAVQVAVEEGAVELDTPAGPPGATVRHLLAHASGLAPDSDRVLAKPGARRVYSNHGFAVLAGAVERAAGIEFGRYLSEAVFEPLGMTASRLDGGAAAAGYGGTSTVADLAAFAGDLLRPITVSPQMHAEATGVQFPGLDGVLPGYGPQRPNDWGLGFEIRDGKTPHWTGVANSPRTFGHFGQSGTLIWVDPAIERALVVLTDRDFGDWVTGRWPAVSDAVVATYGRD</sequence>
<dbReference type="SUPFAM" id="SSF56601">
    <property type="entry name" value="beta-lactamase/transpeptidase-like"/>
    <property type="match status" value="1"/>
</dbReference>
<dbReference type="Gene3D" id="3.40.710.10">
    <property type="entry name" value="DD-peptidase/beta-lactamase superfamily"/>
    <property type="match status" value="1"/>
</dbReference>
<dbReference type="PANTHER" id="PTHR43283:SF15">
    <property type="entry name" value="CONSERVED PROTEIN"/>
    <property type="match status" value="1"/>
</dbReference>
<dbReference type="InterPro" id="IPR012338">
    <property type="entry name" value="Beta-lactam/transpept-like"/>
</dbReference>
<dbReference type="EMBL" id="AP022609">
    <property type="protein sequence ID" value="BBZ22658.1"/>
    <property type="molecule type" value="Genomic_DNA"/>
</dbReference>
<dbReference type="InterPro" id="IPR001466">
    <property type="entry name" value="Beta-lactam-related"/>
</dbReference>
<gene>
    <name evidence="1" type="ORF">MHIB_10760</name>
</gene>
<dbReference type="Pfam" id="PF00144">
    <property type="entry name" value="Beta-lactamase"/>
    <property type="match status" value="1"/>
</dbReference>
<keyword evidence="2" id="KW-1185">Reference proteome</keyword>
<dbReference type="Proteomes" id="UP000467260">
    <property type="component" value="Chromosome"/>
</dbReference>
<dbReference type="PANTHER" id="PTHR43283">
    <property type="entry name" value="BETA-LACTAMASE-RELATED"/>
    <property type="match status" value="1"/>
</dbReference>
<reference evidence="1 2" key="1">
    <citation type="journal article" date="2019" name="Emerg. Microbes Infect.">
        <title>Comprehensive subspecies identification of 175 nontuberculous mycobacteria species based on 7547 genomic profiles.</title>
        <authorList>
            <person name="Matsumoto Y."/>
            <person name="Kinjo T."/>
            <person name="Motooka D."/>
            <person name="Nabeya D."/>
            <person name="Jung N."/>
            <person name="Uechi K."/>
            <person name="Horii T."/>
            <person name="Iida T."/>
            <person name="Fujita J."/>
            <person name="Nakamura S."/>
        </authorList>
    </citation>
    <scope>NUCLEOTIDE SEQUENCE [LARGE SCALE GENOMIC DNA]</scope>
    <source>
        <strain evidence="1 2">JCM 13571</strain>
    </source>
</reference>
<dbReference type="RefSeq" id="WP_085135875.1">
    <property type="nucleotide sequence ID" value="NZ_AP022609.1"/>
</dbReference>
<dbReference type="InterPro" id="IPR050789">
    <property type="entry name" value="Diverse_Enzym_Activities"/>
</dbReference>
<evidence type="ECO:0000313" key="2">
    <source>
        <dbReference type="Proteomes" id="UP000467260"/>
    </source>
</evidence>
<proteinExistence type="predicted"/>
<name>A0A7I7X332_9MYCO</name>
<protein>
    <submittedName>
        <fullName evidence="1">Uncharacterized protein</fullName>
    </submittedName>
</protein>
<dbReference type="AlphaFoldDB" id="A0A7I7X332"/>
<dbReference type="OrthoDB" id="3336932at2"/>
<evidence type="ECO:0000313" key="1">
    <source>
        <dbReference type="EMBL" id="BBZ22658.1"/>
    </source>
</evidence>
<dbReference type="KEGG" id="mhib:MHIB_10760"/>